<dbReference type="Proteomes" id="UP000053766">
    <property type="component" value="Unassembled WGS sequence"/>
</dbReference>
<accession>A0A0D8Y3D3</accession>
<evidence type="ECO:0000313" key="1">
    <source>
        <dbReference type="EMBL" id="KJH49096.1"/>
    </source>
</evidence>
<dbReference type="OrthoDB" id="5789697at2759"/>
<reference evidence="2" key="2">
    <citation type="journal article" date="2016" name="Sci. Rep.">
        <title>Dictyocaulus viviparus genome, variome and transcriptome elucidate lungworm biology and support future intervention.</title>
        <authorList>
            <person name="McNulty S.N."/>
            <person name="Strube C."/>
            <person name="Rosa B.A."/>
            <person name="Martin J.C."/>
            <person name="Tyagi R."/>
            <person name="Choi Y.J."/>
            <person name="Wang Q."/>
            <person name="Hallsworth Pepin K."/>
            <person name="Zhang X."/>
            <person name="Ozersky P."/>
            <person name="Wilson R.K."/>
            <person name="Sternberg P.W."/>
            <person name="Gasser R.B."/>
            <person name="Mitreva M."/>
        </authorList>
    </citation>
    <scope>NUCLEOTIDE SEQUENCE [LARGE SCALE GENOMIC DNA]</scope>
    <source>
        <strain evidence="2">HannoverDv2000</strain>
    </source>
</reference>
<organism evidence="1 2">
    <name type="scientific">Dictyocaulus viviparus</name>
    <name type="common">Bovine lungworm</name>
    <dbReference type="NCBI Taxonomy" id="29172"/>
    <lineage>
        <taxon>Eukaryota</taxon>
        <taxon>Metazoa</taxon>
        <taxon>Ecdysozoa</taxon>
        <taxon>Nematoda</taxon>
        <taxon>Chromadorea</taxon>
        <taxon>Rhabditida</taxon>
        <taxon>Rhabditina</taxon>
        <taxon>Rhabditomorpha</taxon>
        <taxon>Strongyloidea</taxon>
        <taxon>Metastrongylidae</taxon>
        <taxon>Dictyocaulus</taxon>
    </lineage>
</organism>
<proteinExistence type="predicted"/>
<reference evidence="1 2" key="1">
    <citation type="submission" date="2013-11" db="EMBL/GenBank/DDBJ databases">
        <title>Draft genome of the bovine lungworm Dictyocaulus viviparus.</title>
        <authorList>
            <person name="Mitreva M."/>
        </authorList>
    </citation>
    <scope>NUCLEOTIDE SEQUENCE [LARGE SCALE GENOMIC DNA]</scope>
    <source>
        <strain evidence="1 2">HannoverDv2000</strain>
    </source>
</reference>
<gene>
    <name evidence="1" type="ORF">DICVIV_04803</name>
</gene>
<keyword evidence="2" id="KW-1185">Reference proteome</keyword>
<name>A0A0D8Y3D3_DICVI</name>
<evidence type="ECO:0000313" key="2">
    <source>
        <dbReference type="Proteomes" id="UP000053766"/>
    </source>
</evidence>
<dbReference type="EMBL" id="KN716246">
    <property type="protein sequence ID" value="KJH49096.1"/>
    <property type="molecule type" value="Genomic_DNA"/>
</dbReference>
<sequence>MSKKYIKVECFKQKVSAIYRSEKLRECVDRFCPPGTFCDQRVGPCEKPPCRPIILCIPDIYNGCVGHSCPTGEVCVERVRPCIGRSCKKTPICAKPGTCDAIICPPSHKCTAEPTPKCIKSIPTVSTVIGNATLRIENKNN</sequence>
<dbReference type="AlphaFoldDB" id="A0A0D8Y3D3"/>
<protein>
    <submittedName>
        <fullName evidence="1">Uncharacterized protein</fullName>
    </submittedName>
</protein>